<dbReference type="Proteomes" id="UP001597180">
    <property type="component" value="Unassembled WGS sequence"/>
</dbReference>
<evidence type="ECO:0000259" key="1">
    <source>
        <dbReference type="Pfam" id="PF02698"/>
    </source>
</evidence>
<dbReference type="CDD" id="cd06259">
    <property type="entry name" value="YdcF-like"/>
    <property type="match status" value="1"/>
</dbReference>
<dbReference type="InterPro" id="IPR051599">
    <property type="entry name" value="Cell_Envelope_Assoc"/>
</dbReference>
<dbReference type="InterPro" id="IPR014729">
    <property type="entry name" value="Rossmann-like_a/b/a_fold"/>
</dbReference>
<evidence type="ECO:0000313" key="3">
    <source>
        <dbReference type="Proteomes" id="UP001597180"/>
    </source>
</evidence>
<organism evidence="2 3">
    <name type="scientific">Paenibacillus vulneris</name>
    <dbReference type="NCBI Taxonomy" id="1133364"/>
    <lineage>
        <taxon>Bacteria</taxon>
        <taxon>Bacillati</taxon>
        <taxon>Bacillota</taxon>
        <taxon>Bacilli</taxon>
        <taxon>Bacillales</taxon>
        <taxon>Paenibacillaceae</taxon>
        <taxon>Paenibacillus</taxon>
    </lineage>
</organism>
<dbReference type="RefSeq" id="WP_345586400.1">
    <property type="nucleotide sequence ID" value="NZ_BAABJG010000004.1"/>
</dbReference>
<protein>
    <submittedName>
        <fullName evidence="2">Vancomycin high temperature exclusion protein</fullName>
    </submittedName>
</protein>
<dbReference type="PANTHER" id="PTHR30336:SF6">
    <property type="entry name" value="INTEGRAL MEMBRANE PROTEIN"/>
    <property type="match status" value="1"/>
</dbReference>
<proteinExistence type="predicted"/>
<dbReference type="InterPro" id="IPR003848">
    <property type="entry name" value="DUF218"/>
</dbReference>
<sequence length="224" mass="25227">MMKLKWKLTAVIVLIAAPIFTVFTINSIVKSSAAPYIVSVEEAPKAEAILVLGARVYPNGSVSSMLGDRLDAALELKEAGKADRFIVSGDHGRMDYDEVNTMRRYLEQRNVEPEHIFMDHAGFSTYESMYRAKDIFQAKKIVIVTQEYHLMRAVYTARQMGLDAYGVASDRQQYAGMPRYETREVLARNKDFLYVNLLKPKPTYLGDPIPVMTSDGRITSDGKS</sequence>
<accession>A0ABW3UX62</accession>
<comment type="caution">
    <text evidence="2">The sequence shown here is derived from an EMBL/GenBank/DDBJ whole genome shotgun (WGS) entry which is preliminary data.</text>
</comment>
<feature type="domain" description="DUF218" evidence="1">
    <location>
        <begin position="47"/>
        <end position="167"/>
    </location>
</feature>
<dbReference type="Pfam" id="PF02698">
    <property type="entry name" value="DUF218"/>
    <property type="match status" value="1"/>
</dbReference>
<reference evidence="3" key="1">
    <citation type="journal article" date="2019" name="Int. J. Syst. Evol. Microbiol.">
        <title>The Global Catalogue of Microorganisms (GCM) 10K type strain sequencing project: providing services to taxonomists for standard genome sequencing and annotation.</title>
        <authorList>
            <consortium name="The Broad Institute Genomics Platform"/>
            <consortium name="The Broad Institute Genome Sequencing Center for Infectious Disease"/>
            <person name="Wu L."/>
            <person name="Ma J."/>
        </authorList>
    </citation>
    <scope>NUCLEOTIDE SEQUENCE [LARGE SCALE GENOMIC DNA]</scope>
    <source>
        <strain evidence="3">CCUG 53270</strain>
    </source>
</reference>
<keyword evidence="3" id="KW-1185">Reference proteome</keyword>
<dbReference type="PANTHER" id="PTHR30336">
    <property type="entry name" value="INNER MEMBRANE PROTEIN, PROBABLE PERMEASE"/>
    <property type="match status" value="1"/>
</dbReference>
<gene>
    <name evidence="2" type="ORF">ACFQ4B_30775</name>
</gene>
<evidence type="ECO:0000313" key="2">
    <source>
        <dbReference type="EMBL" id="MFD1224501.1"/>
    </source>
</evidence>
<dbReference type="Gene3D" id="3.40.50.620">
    <property type="entry name" value="HUPs"/>
    <property type="match status" value="1"/>
</dbReference>
<dbReference type="EMBL" id="JBHTLU010000045">
    <property type="protein sequence ID" value="MFD1224501.1"/>
    <property type="molecule type" value="Genomic_DNA"/>
</dbReference>
<name>A0ABW3UX62_9BACL</name>